<organism evidence="1 2">
    <name type="scientific">Mycoplasmopsis felifaucium</name>
    <dbReference type="NCBI Taxonomy" id="35768"/>
    <lineage>
        <taxon>Bacteria</taxon>
        <taxon>Bacillati</taxon>
        <taxon>Mycoplasmatota</taxon>
        <taxon>Mycoplasmoidales</taxon>
        <taxon>Metamycoplasmataceae</taxon>
        <taxon>Mycoplasmopsis</taxon>
    </lineage>
</organism>
<dbReference type="RefSeq" id="WP_027334769.1">
    <property type="nucleotide sequence ID" value="NZ_CP148067.1"/>
</dbReference>
<sequence length="71" mass="8034">MYKYKAKLISTQDIIAEANTLDDLDGLILGYRRKQKLGEHTSGNEKIEVIHVERNSLGGKHKSKEVVLKIV</sequence>
<protein>
    <submittedName>
        <fullName evidence="1">Uncharacterized protein</fullName>
    </submittedName>
</protein>
<dbReference type="NCBIfam" id="NF046010">
    <property type="entry name" value="MAG6790_fam"/>
    <property type="match status" value="1"/>
</dbReference>
<dbReference type="Proteomes" id="UP001477443">
    <property type="component" value="Chromosome"/>
</dbReference>
<gene>
    <name evidence="1" type="ORF">WG617_00435</name>
</gene>
<accession>A0ABZ2RSN1</accession>
<evidence type="ECO:0000313" key="1">
    <source>
        <dbReference type="EMBL" id="WXL29111.1"/>
    </source>
</evidence>
<keyword evidence="2" id="KW-1185">Reference proteome</keyword>
<reference evidence="1" key="1">
    <citation type="submission" date="2024-03" db="EMBL/GenBank/DDBJ databases">
        <title>Complete genome sequence of Mycoplasma felifaucium Z921 isolated from the trachea of a cheetah.</title>
        <authorList>
            <person name="Spergser J."/>
        </authorList>
    </citation>
    <scope>NUCLEOTIDE SEQUENCE [LARGE SCALE GENOMIC DNA]</scope>
    <source>
        <strain evidence="1">Z921</strain>
    </source>
</reference>
<proteinExistence type="predicted"/>
<name>A0ABZ2RSN1_9BACT</name>
<evidence type="ECO:0000313" key="2">
    <source>
        <dbReference type="Proteomes" id="UP001477443"/>
    </source>
</evidence>
<dbReference type="EMBL" id="CP148067">
    <property type="protein sequence ID" value="WXL29111.1"/>
    <property type="molecule type" value="Genomic_DNA"/>
</dbReference>